<dbReference type="EMBL" id="ML732155">
    <property type="protein sequence ID" value="KAB8078731.1"/>
    <property type="molecule type" value="Genomic_DNA"/>
</dbReference>
<reference evidence="3 4" key="1">
    <citation type="submission" date="2019-04" db="EMBL/GenBank/DDBJ databases">
        <title>Friends and foes A comparative genomics study of 23 Aspergillus species from section Flavi.</title>
        <authorList>
            <consortium name="DOE Joint Genome Institute"/>
            <person name="Kjaerbolling I."/>
            <person name="Vesth T."/>
            <person name="Frisvad J.C."/>
            <person name="Nybo J.L."/>
            <person name="Theobald S."/>
            <person name="Kildgaard S."/>
            <person name="Isbrandt T."/>
            <person name="Kuo A."/>
            <person name="Sato A."/>
            <person name="Lyhne E.K."/>
            <person name="Kogle M.E."/>
            <person name="Wiebenga A."/>
            <person name="Kun R.S."/>
            <person name="Lubbers R.J."/>
            <person name="Makela M.R."/>
            <person name="Barry K."/>
            <person name="Chovatia M."/>
            <person name="Clum A."/>
            <person name="Daum C."/>
            <person name="Haridas S."/>
            <person name="He G."/>
            <person name="LaButti K."/>
            <person name="Lipzen A."/>
            <person name="Mondo S."/>
            <person name="Riley R."/>
            <person name="Salamov A."/>
            <person name="Simmons B.A."/>
            <person name="Magnuson J.K."/>
            <person name="Henrissat B."/>
            <person name="Mortensen U.H."/>
            <person name="Larsen T.O."/>
            <person name="Devries R.P."/>
            <person name="Grigoriev I.V."/>
            <person name="Machida M."/>
            <person name="Baker S.E."/>
            <person name="Andersen M.R."/>
        </authorList>
    </citation>
    <scope>NUCLEOTIDE SEQUENCE [LARGE SCALE GENOMIC DNA]</scope>
    <source>
        <strain evidence="3 4">CBS 151.66</strain>
    </source>
</reference>
<keyword evidence="4" id="KW-1185">Reference proteome</keyword>
<evidence type="ECO:0000256" key="1">
    <source>
        <dbReference type="SAM" id="MobiDB-lite"/>
    </source>
</evidence>
<organism evidence="3 4">
    <name type="scientific">Aspergillus leporis</name>
    <dbReference type="NCBI Taxonomy" id="41062"/>
    <lineage>
        <taxon>Eukaryota</taxon>
        <taxon>Fungi</taxon>
        <taxon>Dikarya</taxon>
        <taxon>Ascomycota</taxon>
        <taxon>Pezizomycotina</taxon>
        <taxon>Eurotiomycetes</taxon>
        <taxon>Eurotiomycetidae</taxon>
        <taxon>Eurotiales</taxon>
        <taxon>Aspergillaceae</taxon>
        <taxon>Aspergillus</taxon>
        <taxon>Aspergillus subgen. Circumdati</taxon>
    </lineage>
</organism>
<dbReference type="OrthoDB" id="3162439at2759"/>
<protein>
    <recommendedName>
        <fullName evidence="2">T6SS Phospholipase effector Tle1-like catalytic domain-containing protein</fullName>
    </recommendedName>
</protein>
<feature type="domain" description="T6SS Phospholipase effector Tle1-like catalytic" evidence="2">
    <location>
        <begin position="13"/>
        <end position="265"/>
    </location>
</feature>
<evidence type="ECO:0000259" key="2">
    <source>
        <dbReference type="Pfam" id="PF09994"/>
    </source>
</evidence>
<dbReference type="Proteomes" id="UP000326565">
    <property type="component" value="Unassembled WGS sequence"/>
</dbReference>
<evidence type="ECO:0000313" key="3">
    <source>
        <dbReference type="EMBL" id="KAB8078731.1"/>
    </source>
</evidence>
<proteinExistence type="predicted"/>
<dbReference type="PANTHER" id="PTHR33840:SF2">
    <property type="entry name" value="TLE1 PHOSPHOLIPASE DOMAIN-CONTAINING PROTEIN"/>
    <property type="match status" value="1"/>
</dbReference>
<dbReference type="PANTHER" id="PTHR33840">
    <property type="match status" value="1"/>
</dbReference>
<dbReference type="Pfam" id="PF09994">
    <property type="entry name" value="T6SS_Tle1-like_cat"/>
    <property type="match status" value="1"/>
</dbReference>
<dbReference type="InterPro" id="IPR018712">
    <property type="entry name" value="Tle1-like_cat"/>
</dbReference>
<feature type="region of interest" description="Disordered" evidence="1">
    <location>
        <begin position="284"/>
        <end position="304"/>
    </location>
</feature>
<accession>A0A5N5XDG5</accession>
<sequence length="407" mass="45743">MSCPEHRQSSERVIVICFDGTSNTFQADGTETGIGTEIAPTSLSSNPFRRGSNLFSSKLLDSALAVSFDQHALRSGSQIYTFGFSRGAYTARFLNEMLDAAGLLSADNEEMIPFIWEAFSAYKLTAKETNSRECEEKKKASKFLVTCRETVSRAVDPVRFLGLFDTVNSTAEFQVNSEVKPTSKIIRHALSIDERRVKFYPVLIEPSKEDQLRQRWRSQTCNSPEQDIQEVWFPGGHADVGGGWDFAESEAWRLSHGPLVWMVHEARHAGLHFDQEKLERLMSSERQDSDEWIGGETENPPPDGHTHLLQSLHLSCTKGILHDNLNLGEGISIGAARSWHLMEYIPFRRMVHVSAIERVKADTAYRPANPILGVLDKKGKLPAEHGIGQWKACIHEGDRIREAYVRA</sequence>
<name>A0A5N5XDG5_9EURO</name>
<dbReference type="AlphaFoldDB" id="A0A5N5XDG5"/>
<evidence type="ECO:0000313" key="4">
    <source>
        <dbReference type="Proteomes" id="UP000326565"/>
    </source>
</evidence>
<gene>
    <name evidence="3" type="ORF">BDV29DRAFT_187643</name>
</gene>